<reference evidence="6 7" key="1">
    <citation type="journal article" date="2020" name="IScience">
        <title>Genome Sequencing of the Endangered Kingdonia uniflora (Circaeasteraceae, Ranunculales) Reveals Potential Mechanisms of Evolutionary Specialization.</title>
        <authorList>
            <person name="Sun Y."/>
            <person name="Deng T."/>
            <person name="Zhang A."/>
            <person name="Moore M.J."/>
            <person name="Landis J.B."/>
            <person name="Lin N."/>
            <person name="Zhang H."/>
            <person name="Zhang X."/>
            <person name="Huang J."/>
            <person name="Zhang X."/>
            <person name="Sun H."/>
            <person name="Wang H."/>
        </authorList>
    </citation>
    <scope>NUCLEOTIDE SEQUENCE [LARGE SCALE GENOMIC DNA]</scope>
    <source>
        <strain evidence="6">TB1705</strain>
        <tissue evidence="6">Leaf</tissue>
    </source>
</reference>
<proteinExistence type="predicted"/>
<evidence type="ECO:0000313" key="6">
    <source>
        <dbReference type="EMBL" id="KAF6136302.1"/>
    </source>
</evidence>
<dbReference type="Proteomes" id="UP000541444">
    <property type="component" value="Unassembled WGS sequence"/>
</dbReference>
<feature type="domain" description="Myb-like" evidence="5">
    <location>
        <begin position="5"/>
        <end position="59"/>
    </location>
</feature>
<dbReference type="Gene3D" id="1.10.10.60">
    <property type="entry name" value="Homeodomain-like"/>
    <property type="match status" value="1"/>
</dbReference>
<dbReference type="SMART" id="SM00717">
    <property type="entry name" value="SANT"/>
    <property type="match status" value="1"/>
</dbReference>
<dbReference type="GO" id="GO:0005634">
    <property type="term" value="C:nucleus"/>
    <property type="evidence" value="ECO:0007669"/>
    <property type="project" value="UniProtKB-SubCell"/>
</dbReference>
<dbReference type="PANTHER" id="PTHR43952">
    <property type="entry name" value="MYB FAMILY TRANSCRIPTION FACTOR-RELATED"/>
    <property type="match status" value="1"/>
</dbReference>
<gene>
    <name evidence="6" type="ORF">GIB67_042787</name>
</gene>
<evidence type="ECO:0000256" key="3">
    <source>
        <dbReference type="ARBA" id="ARBA00023163"/>
    </source>
</evidence>
<dbReference type="AlphaFoldDB" id="A0A7J7L163"/>
<dbReference type="InterPro" id="IPR044636">
    <property type="entry name" value="RADIALIS-like"/>
</dbReference>
<dbReference type="FunFam" id="1.10.10.60:FF:000154">
    <property type="entry name" value="Transcription factor SRM1"/>
    <property type="match status" value="1"/>
</dbReference>
<dbReference type="InterPro" id="IPR009057">
    <property type="entry name" value="Homeodomain-like_sf"/>
</dbReference>
<dbReference type="PROSITE" id="PS50090">
    <property type="entry name" value="MYB_LIKE"/>
    <property type="match status" value="1"/>
</dbReference>
<dbReference type="InterPro" id="IPR001005">
    <property type="entry name" value="SANT/Myb"/>
</dbReference>
<keyword evidence="7" id="KW-1185">Reference proteome</keyword>
<evidence type="ECO:0000256" key="2">
    <source>
        <dbReference type="ARBA" id="ARBA00023015"/>
    </source>
</evidence>
<keyword evidence="3" id="KW-0804">Transcription</keyword>
<evidence type="ECO:0000256" key="4">
    <source>
        <dbReference type="ARBA" id="ARBA00023242"/>
    </source>
</evidence>
<comment type="subcellular location">
    <subcellularLocation>
        <location evidence="1">Nucleus</location>
    </subcellularLocation>
</comment>
<evidence type="ECO:0000256" key="1">
    <source>
        <dbReference type="ARBA" id="ARBA00004123"/>
    </source>
</evidence>
<dbReference type="EMBL" id="JACGCM010002752">
    <property type="protein sequence ID" value="KAF6136302.1"/>
    <property type="molecule type" value="Genomic_DNA"/>
</dbReference>
<keyword evidence="2" id="KW-0805">Transcription regulation</keyword>
<dbReference type="CDD" id="cd00167">
    <property type="entry name" value="SANT"/>
    <property type="match status" value="1"/>
</dbReference>
<comment type="caution">
    <text evidence="6">The sequence shown here is derived from an EMBL/GenBank/DDBJ whole genome shotgun (WGS) entry which is preliminary data.</text>
</comment>
<evidence type="ECO:0000313" key="7">
    <source>
        <dbReference type="Proteomes" id="UP000541444"/>
    </source>
</evidence>
<name>A0A7J7L163_9MAGN</name>
<dbReference type="SUPFAM" id="SSF46689">
    <property type="entry name" value="Homeodomain-like"/>
    <property type="match status" value="1"/>
</dbReference>
<dbReference type="PANTHER" id="PTHR43952:SF75">
    <property type="entry name" value="PROTEIN RADIALIS-LIKE 6"/>
    <property type="match status" value="1"/>
</dbReference>
<protein>
    <recommendedName>
        <fullName evidence="5">Myb-like domain-containing protein</fullName>
    </recommendedName>
</protein>
<dbReference type="Pfam" id="PF23082">
    <property type="entry name" value="Myb_DNA-binding_2"/>
    <property type="match status" value="1"/>
</dbReference>
<accession>A0A7J7L163</accession>
<sequence>MASNSKRNSSSSWTTKQNKLFENSLALYDRDTPERWQNIAKAVVGKSPDEVERHYKILIEDLKHIEDGKVPLPKYRSTGASKCYRYEQER</sequence>
<evidence type="ECO:0000259" key="5">
    <source>
        <dbReference type="PROSITE" id="PS50090"/>
    </source>
</evidence>
<organism evidence="6 7">
    <name type="scientific">Kingdonia uniflora</name>
    <dbReference type="NCBI Taxonomy" id="39325"/>
    <lineage>
        <taxon>Eukaryota</taxon>
        <taxon>Viridiplantae</taxon>
        <taxon>Streptophyta</taxon>
        <taxon>Embryophyta</taxon>
        <taxon>Tracheophyta</taxon>
        <taxon>Spermatophyta</taxon>
        <taxon>Magnoliopsida</taxon>
        <taxon>Ranunculales</taxon>
        <taxon>Circaeasteraceae</taxon>
        <taxon>Kingdonia</taxon>
    </lineage>
</organism>
<dbReference type="GO" id="GO:0003700">
    <property type="term" value="F:DNA-binding transcription factor activity"/>
    <property type="evidence" value="ECO:0007669"/>
    <property type="project" value="InterPro"/>
</dbReference>
<dbReference type="OrthoDB" id="118550at2759"/>
<keyword evidence="4" id="KW-0539">Nucleus</keyword>